<evidence type="ECO:0000313" key="1">
    <source>
        <dbReference type="EMBL" id="KKL78818.1"/>
    </source>
</evidence>
<dbReference type="Gene3D" id="2.30.30.100">
    <property type="match status" value="1"/>
</dbReference>
<accession>A0A0F9EXM1</accession>
<dbReference type="AlphaFoldDB" id="A0A0F9EXM1"/>
<dbReference type="Pfam" id="PF20198">
    <property type="entry name" value="DUF6561"/>
    <property type="match status" value="1"/>
</dbReference>
<proteinExistence type="predicted"/>
<reference evidence="1" key="1">
    <citation type="journal article" date="2015" name="Nature">
        <title>Complex archaea that bridge the gap between prokaryotes and eukaryotes.</title>
        <authorList>
            <person name="Spang A."/>
            <person name="Saw J.H."/>
            <person name="Jorgensen S.L."/>
            <person name="Zaremba-Niedzwiedzka K."/>
            <person name="Martijn J."/>
            <person name="Lind A.E."/>
            <person name="van Eijk R."/>
            <person name="Schleper C."/>
            <person name="Guy L."/>
            <person name="Ettema T.J."/>
        </authorList>
    </citation>
    <scope>NUCLEOTIDE SEQUENCE</scope>
</reference>
<gene>
    <name evidence="1" type="ORF">LCGC14_2021030</name>
</gene>
<dbReference type="InterPro" id="IPR046691">
    <property type="entry name" value="DUF6561"/>
</dbReference>
<comment type="caution">
    <text evidence="1">The sequence shown here is derived from an EMBL/GenBank/DDBJ whole genome shotgun (WGS) entry which is preliminary data.</text>
</comment>
<name>A0A0F9EXM1_9ZZZZ</name>
<organism evidence="1">
    <name type="scientific">marine sediment metagenome</name>
    <dbReference type="NCBI Taxonomy" id="412755"/>
    <lineage>
        <taxon>unclassified sequences</taxon>
        <taxon>metagenomes</taxon>
        <taxon>ecological metagenomes</taxon>
    </lineage>
</organism>
<sequence>MVNDTKVIKLISGEELIAQIDIVDQTVILHNPVKIVITSEGQMAMASWIIFSEDKQYIIPKSQILCMAIPQSEILNAYNSKFGSGIITPPQSIIT</sequence>
<dbReference type="EMBL" id="LAZR01023343">
    <property type="protein sequence ID" value="KKL78818.1"/>
    <property type="molecule type" value="Genomic_DNA"/>
</dbReference>
<protein>
    <submittedName>
        <fullName evidence="1">Uncharacterized protein</fullName>
    </submittedName>
</protein>